<evidence type="ECO:0000313" key="3">
    <source>
        <dbReference type="Proteomes" id="UP000076502"/>
    </source>
</evidence>
<dbReference type="EMBL" id="KQ434938">
    <property type="protein sequence ID" value="KZC12055.1"/>
    <property type="molecule type" value="Genomic_DNA"/>
</dbReference>
<evidence type="ECO:0000313" key="2">
    <source>
        <dbReference type="EMBL" id="KZC12055.1"/>
    </source>
</evidence>
<dbReference type="AlphaFoldDB" id="A0A154PJQ3"/>
<name>A0A154PJQ3_DUFNO</name>
<feature type="transmembrane region" description="Helical" evidence="1">
    <location>
        <begin position="6"/>
        <end position="26"/>
    </location>
</feature>
<evidence type="ECO:0000256" key="1">
    <source>
        <dbReference type="SAM" id="Phobius"/>
    </source>
</evidence>
<keyword evidence="1" id="KW-1133">Transmembrane helix</keyword>
<sequence>MLELINLIYVVNVFLLIMLILMLLSLQVDYKKSSLNTLRSKRNEYKCLPPLP</sequence>
<dbReference type="Proteomes" id="UP000076502">
    <property type="component" value="Unassembled WGS sequence"/>
</dbReference>
<reference evidence="2 3" key="1">
    <citation type="submission" date="2015-07" db="EMBL/GenBank/DDBJ databases">
        <title>The genome of Dufourea novaeangliae.</title>
        <authorList>
            <person name="Pan H."/>
            <person name="Kapheim K."/>
        </authorList>
    </citation>
    <scope>NUCLEOTIDE SEQUENCE [LARGE SCALE GENOMIC DNA]</scope>
    <source>
        <strain evidence="2">0120121106</strain>
        <tissue evidence="2">Whole body</tissue>
    </source>
</reference>
<keyword evidence="3" id="KW-1185">Reference proteome</keyword>
<organism evidence="2 3">
    <name type="scientific">Dufourea novaeangliae</name>
    <name type="common">Sweat bee</name>
    <dbReference type="NCBI Taxonomy" id="178035"/>
    <lineage>
        <taxon>Eukaryota</taxon>
        <taxon>Metazoa</taxon>
        <taxon>Ecdysozoa</taxon>
        <taxon>Arthropoda</taxon>
        <taxon>Hexapoda</taxon>
        <taxon>Insecta</taxon>
        <taxon>Pterygota</taxon>
        <taxon>Neoptera</taxon>
        <taxon>Endopterygota</taxon>
        <taxon>Hymenoptera</taxon>
        <taxon>Apocrita</taxon>
        <taxon>Aculeata</taxon>
        <taxon>Apoidea</taxon>
        <taxon>Anthophila</taxon>
        <taxon>Halictidae</taxon>
        <taxon>Rophitinae</taxon>
        <taxon>Dufourea</taxon>
    </lineage>
</organism>
<proteinExistence type="predicted"/>
<keyword evidence="1" id="KW-0472">Membrane</keyword>
<gene>
    <name evidence="2" type="ORF">WN55_03136</name>
</gene>
<accession>A0A154PJQ3</accession>
<protein>
    <submittedName>
        <fullName evidence="2">Uncharacterized protein</fullName>
    </submittedName>
</protein>
<keyword evidence="1" id="KW-0812">Transmembrane</keyword>